<organism evidence="1 2">
    <name type="scientific">Thermococcus litoralis (strain ATCC 51850 / DSM 5473 / JCM 8560 / NS-C)</name>
    <dbReference type="NCBI Taxonomy" id="523849"/>
    <lineage>
        <taxon>Archaea</taxon>
        <taxon>Methanobacteriati</taxon>
        <taxon>Methanobacteriota</taxon>
        <taxon>Thermococci</taxon>
        <taxon>Thermococcales</taxon>
        <taxon>Thermococcaceae</taxon>
        <taxon>Thermococcus</taxon>
    </lineage>
</organism>
<dbReference type="HOGENOM" id="CLU_076001_0_0_2"/>
<dbReference type="EMBL" id="CP006670">
    <property type="protein sequence ID" value="EHR79847.1"/>
    <property type="molecule type" value="Genomic_DNA"/>
</dbReference>
<keyword evidence="2" id="KW-1185">Reference proteome</keyword>
<gene>
    <name evidence="1" type="ORF">OCC_10234</name>
</gene>
<dbReference type="RefSeq" id="WP_004066142.1">
    <property type="nucleotide sequence ID" value="NC_022084.1"/>
</dbReference>
<accession>H3ZJM3</accession>
<evidence type="ECO:0000313" key="2">
    <source>
        <dbReference type="Proteomes" id="UP000015502"/>
    </source>
</evidence>
<dbReference type="PaxDb" id="523849-OCC_10234"/>
<protein>
    <submittedName>
        <fullName evidence="1">Uncharacterized protein</fullName>
    </submittedName>
</protein>
<dbReference type="OrthoDB" id="328870at2157"/>
<dbReference type="AlphaFoldDB" id="H3ZJM3"/>
<dbReference type="GeneID" id="16549944"/>
<dbReference type="Proteomes" id="UP000015502">
    <property type="component" value="Chromosome"/>
</dbReference>
<reference evidence="1 2" key="1">
    <citation type="journal article" date="2012" name="J. Bacteriol.">
        <title>Genome sequence of the model hyperthermophilic archaeon Thermococcus litoralis NS-C.</title>
        <authorList>
            <person name="Gardner A.F."/>
            <person name="Kumar S."/>
            <person name="Perler F.B."/>
        </authorList>
    </citation>
    <scope>NUCLEOTIDE SEQUENCE [LARGE SCALE GENOMIC DNA]</scope>
    <source>
        <strain evidence="2">ATCC 51850 / DSM 5473 / JCM 8560 / NS-C</strain>
    </source>
</reference>
<dbReference type="KEGG" id="tlt:OCC_10234"/>
<evidence type="ECO:0000313" key="1">
    <source>
        <dbReference type="EMBL" id="EHR79847.1"/>
    </source>
</evidence>
<name>H3ZJM3_THELN</name>
<proteinExistence type="predicted"/>
<dbReference type="STRING" id="523849.OCC_10234"/>
<sequence>MWRKVLGLMLGLLVLGMAVEAVSAAKVPNEHKNVLSIEIQKKIIERYSRLKANGKIEEANRLLSKYGFVKLGEEKVHQKFNKKPINTTQEKLNSSISIQSWVSERDLTLEIEYITYPSSQTLFIDYYWTWDLVEDYWDQGDVDEISITNVIGQRVSGESDYRYLVDLVDAWGYELEWGMIPGNHDVELAYKTRPEIIAEYGTVEQRLTFKVGDSIQKGVIHVMYRIHDDVFGEGGGISAHMIYTHTYGNTQLINIISTISGTAVGMGTTLLVKHPLAGTVASGVVSFAVDKTIKDLFGHEGLWTTEPVDVYIQLPRD</sequence>